<feature type="domain" description="HTH tetR-type" evidence="6">
    <location>
        <begin position="37"/>
        <end position="97"/>
    </location>
</feature>
<gene>
    <name evidence="7" type="ORF">AB3G37_00875</name>
</gene>
<evidence type="ECO:0000256" key="3">
    <source>
        <dbReference type="ARBA" id="ARBA00023163"/>
    </source>
</evidence>
<dbReference type="PROSITE" id="PS50977">
    <property type="entry name" value="HTH_TETR_2"/>
    <property type="match status" value="1"/>
</dbReference>
<dbReference type="GO" id="GO:0003700">
    <property type="term" value="F:DNA-binding transcription factor activity"/>
    <property type="evidence" value="ECO:0007669"/>
    <property type="project" value="TreeGrafter"/>
</dbReference>
<keyword evidence="1" id="KW-0805">Transcription regulation</keyword>
<reference evidence="7" key="1">
    <citation type="submission" date="2024-07" db="EMBL/GenBank/DDBJ databases">
        <authorList>
            <person name="Biller S.J."/>
        </authorList>
    </citation>
    <scope>NUCLEOTIDE SEQUENCE</scope>
    <source>
        <strain evidence="7">WC2420</strain>
    </source>
</reference>
<evidence type="ECO:0000256" key="1">
    <source>
        <dbReference type="ARBA" id="ARBA00023015"/>
    </source>
</evidence>
<evidence type="ECO:0000256" key="4">
    <source>
        <dbReference type="PROSITE-ProRule" id="PRU00335"/>
    </source>
</evidence>
<evidence type="ECO:0000256" key="2">
    <source>
        <dbReference type="ARBA" id="ARBA00023125"/>
    </source>
</evidence>
<feature type="region of interest" description="Disordered" evidence="5">
    <location>
        <begin position="1"/>
        <end position="36"/>
    </location>
</feature>
<dbReference type="PANTHER" id="PTHR30055">
    <property type="entry name" value="HTH-TYPE TRANSCRIPTIONAL REGULATOR RUTR"/>
    <property type="match status" value="1"/>
</dbReference>
<dbReference type="Gene3D" id="1.10.357.10">
    <property type="entry name" value="Tetracycline Repressor, domain 2"/>
    <property type="match status" value="1"/>
</dbReference>
<dbReference type="InterPro" id="IPR050109">
    <property type="entry name" value="HTH-type_TetR-like_transc_reg"/>
</dbReference>
<keyword evidence="2 4" id="KW-0238">DNA-binding</keyword>
<keyword evidence="3" id="KW-0804">Transcription</keyword>
<evidence type="ECO:0000256" key="5">
    <source>
        <dbReference type="SAM" id="MobiDB-lite"/>
    </source>
</evidence>
<dbReference type="InterPro" id="IPR001647">
    <property type="entry name" value="HTH_TetR"/>
</dbReference>
<dbReference type="Pfam" id="PF00440">
    <property type="entry name" value="TetR_N"/>
    <property type="match status" value="1"/>
</dbReference>
<name>A0AB39VSP7_9GAMM</name>
<dbReference type="InterPro" id="IPR036271">
    <property type="entry name" value="Tet_transcr_reg_TetR-rel_C_sf"/>
</dbReference>
<protein>
    <submittedName>
        <fullName evidence="7">TetR/AcrR family transcriptional regulator</fullName>
    </submittedName>
</protein>
<dbReference type="InterPro" id="IPR009057">
    <property type="entry name" value="Homeodomain-like_sf"/>
</dbReference>
<feature type="DNA-binding region" description="H-T-H motif" evidence="4">
    <location>
        <begin position="60"/>
        <end position="79"/>
    </location>
</feature>
<dbReference type="SUPFAM" id="SSF48498">
    <property type="entry name" value="Tetracyclin repressor-like, C-terminal domain"/>
    <property type="match status" value="1"/>
</dbReference>
<evidence type="ECO:0000313" key="7">
    <source>
        <dbReference type="EMBL" id="XDU72716.1"/>
    </source>
</evidence>
<dbReference type="AlphaFoldDB" id="A0AB39VSP7"/>
<dbReference type="PRINTS" id="PR00455">
    <property type="entry name" value="HTHTETR"/>
</dbReference>
<dbReference type="SUPFAM" id="SSF46689">
    <property type="entry name" value="Homeodomain-like"/>
    <property type="match status" value="1"/>
</dbReference>
<feature type="compositionally biased region" description="Basic and acidic residues" evidence="5">
    <location>
        <begin position="1"/>
        <end position="22"/>
    </location>
</feature>
<accession>A0AB39VSP7</accession>
<dbReference type="EMBL" id="CP165628">
    <property type="protein sequence ID" value="XDU72716.1"/>
    <property type="molecule type" value="Genomic_DNA"/>
</dbReference>
<sequence length="234" mass="26168">MKSKKSEKPGDLQGKLSEDSKSLSRRPGRPSGVAKGAERRHLLLETALAMFARQGIADTPLTAIAREAGVTPAMLHYYFNTREQLLDVLIEERFLPIRASFSTLFQDSANDPVIALTRLAKQFIDISVEHEWFAALWVREIISESGMLKTRMEQRYGSGQRDESMRSLARWQQEGKLNAGLNPELIFISLFGLTFLPIASSRVYKSSTGDHPNTEQLAQHVVALLSNGLSPQQK</sequence>
<dbReference type="PANTHER" id="PTHR30055:SF234">
    <property type="entry name" value="HTH-TYPE TRANSCRIPTIONAL REGULATOR BETI"/>
    <property type="match status" value="1"/>
</dbReference>
<organism evidence="7">
    <name type="scientific">Rouxiella sp. WC2420</name>
    <dbReference type="NCBI Taxonomy" id="3234145"/>
    <lineage>
        <taxon>Bacteria</taxon>
        <taxon>Pseudomonadati</taxon>
        <taxon>Pseudomonadota</taxon>
        <taxon>Gammaproteobacteria</taxon>
        <taxon>Enterobacterales</taxon>
        <taxon>Yersiniaceae</taxon>
        <taxon>Rouxiella</taxon>
    </lineage>
</organism>
<proteinExistence type="predicted"/>
<dbReference type="GO" id="GO:0045892">
    <property type="term" value="P:negative regulation of DNA-templated transcription"/>
    <property type="evidence" value="ECO:0007669"/>
    <property type="project" value="InterPro"/>
</dbReference>
<dbReference type="GO" id="GO:0000976">
    <property type="term" value="F:transcription cis-regulatory region binding"/>
    <property type="evidence" value="ECO:0007669"/>
    <property type="project" value="TreeGrafter"/>
</dbReference>
<dbReference type="RefSeq" id="WP_369789425.1">
    <property type="nucleotide sequence ID" value="NZ_CP165628.1"/>
</dbReference>
<evidence type="ECO:0000259" key="6">
    <source>
        <dbReference type="PROSITE" id="PS50977"/>
    </source>
</evidence>